<dbReference type="AlphaFoldDB" id="A0A8X6JPA3"/>
<organism evidence="2 3">
    <name type="scientific">Trichonephila clavata</name>
    <name type="common">Joro spider</name>
    <name type="synonym">Nephila clavata</name>
    <dbReference type="NCBI Taxonomy" id="2740835"/>
    <lineage>
        <taxon>Eukaryota</taxon>
        <taxon>Metazoa</taxon>
        <taxon>Ecdysozoa</taxon>
        <taxon>Arthropoda</taxon>
        <taxon>Chelicerata</taxon>
        <taxon>Arachnida</taxon>
        <taxon>Araneae</taxon>
        <taxon>Araneomorphae</taxon>
        <taxon>Entelegynae</taxon>
        <taxon>Araneoidea</taxon>
        <taxon>Nephilidae</taxon>
        <taxon>Trichonephila</taxon>
    </lineage>
</organism>
<gene>
    <name evidence="2" type="ORF">TNCT_309471</name>
</gene>
<dbReference type="Gene3D" id="3.30.420.10">
    <property type="entry name" value="Ribonuclease H-like superfamily/Ribonuclease H"/>
    <property type="match status" value="1"/>
</dbReference>
<dbReference type="GO" id="GO:0003676">
    <property type="term" value="F:nucleic acid binding"/>
    <property type="evidence" value="ECO:0007669"/>
    <property type="project" value="InterPro"/>
</dbReference>
<comment type="caution">
    <text evidence="2">The sequence shown here is derived from an EMBL/GenBank/DDBJ whole genome shotgun (WGS) entry which is preliminary data.</text>
</comment>
<accession>A0A8X6JPA3</accession>
<dbReference type="Proteomes" id="UP000887116">
    <property type="component" value="Unassembled WGS sequence"/>
</dbReference>
<evidence type="ECO:0000313" key="2">
    <source>
        <dbReference type="EMBL" id="GFR33518.1"/>
    </source>
</evidence>
<protein>
    <submittedName>
        <fullName evidence="2">Uncharacterized protein</fullName>
    </submittedName>
</protein>
<keyword evidence="3" id="KW-1185">Reference proteome</keyword>
<sequence length="90" mass="10548">MMSFFFYPKCPLPVDFLERGTTSTAQRYQTTLRNLRRTINSKRPDMLSNDVVLLQSHPWTIRRRGHCSSFSGKRWTAPPPSNVQSRLFTE</sequence>
<reference evidence="2" key="1">
    <citation type="submission" date="2020-07" db="EMBL/GenBank/DDBJ databases">
        <title>Multicomponent nature underlies the extraordinary mechanical properties of spider dragline silk.</title>
        <authorList>
            <person name="Kono N."/>
            <person name="Nakamura H."/>
            <person name="Mori M."/>
            <person name="Yoshida Y."/>
            <person name="Ohtoshi R."/>
            <person name="Malay A.D."/>
            <person name="Moran D.A.P."/>
            <person name="Tomita M."/>
            <person name="Numata K."/>
            <person name="Arakawa K."/>
        </authorList>
    </citation>
    <scope>NUCLEOTIDE SEQUENCE</scope>
</reference>
<feature type="region of interest" description="Disordered" evidence="1">
    <location>
        <begin position="69"/>
        <end position="90"/>
    </location>
</feature>
<name>A0A8X6JPA3_TRICU</name>
<proteinExistence type="predicted"/>
<evidence type="ECO:0000256" key="1">
    <source>
        <dbReference type="SAM" id="MobiDB-lite"/>
    </source>
</evidence>
<evidence type="ECO:0000313" key="3">
    <source>
        <dbReference type="Proteomes" id="UP000887116"/>
    </source>
</evidence>
<dbReference type="InterPro" id="IPR036397">
    <property type="entry name" value="RNaseH_sf"/>
</dbReference>
<dbReference type="EMBL" id="BMAO01009818">
    <property type="protein sequence ID" value="GFR33518.1"/>
    <property type="molecule type" value="Genomic_DNA"/>
</dbReference>